<proteinExistence type="predicted"/>
<keyword evidence="1" id="KW-1133">Transmembrane helix</keyword>
<dbReference type="OrthoDB" id="5880197at2"/>
<feature type="transmembrane region" description="Helical" evidence="1">
    <location>
        <begin position="58"/>
        <end position="76"/>
    </location>
</feature>
<feature type="transmembrane region" description="Helical" evidence="1">
    <location>
        <begin position="20"/>
        <end position="38"/>
    </location>
</feature>
<accession>A0A3A6Q4Z4</accession>
<keyword evidence="1" id="KW-0472">Membrane</keyword>
<dbReference type="AlphaFoldDB" id="A0A3A6Q4Z4"/>
<evidence type="ECO:0000313" key="2">
    <source>
        <dbReference type="EMBL" id="RJX65093.1"/>
    </source>
</evidence>
<dbReference type="RefSeq" id="WP_120035479.1">
    <property type="nucleotide sequence ID" value="NZ_QVMU01000040.1"/>
</dbReference>
<evidence type="ECO:0000256" key="1">
    <source>
        <dbReference type="SAM" id="Phobius"/>
    </source>
</evidence>
<name>A0A3A6Q4Z4_9VIBR</name>
<comment type="caution">
    <text evidence="2">The sequence shown here is derived from an EMBL/GenBank/DDBJ whole genome shotgun (WGS) entry which is preliminary data.</text>
</comment>
<keyword evidence="3" id="KW-1185">Reference proteome</keyword>
<reference evidence="2 3" key="1">
    <citation type="submission" date="2018-08" db="EMBL/GenBank/DDBJ databases">
        <title>Vibrio isolated from the Eastern China Marginal Seas.</title>
        <authorList>
            <person name="Li Y."/>
        </authorList>
    </citation>
    <scope>NUCLEOTIDE SEQUENCE [LARGE SCALE GENOMIC DNA]</scope>
    <source>
        <strain evidence="2 3">BEI233</strain>
    </source>
</reference>
<sequence length="110" mass="12099">MTIKISPLAEHKMTINRLLLIKYIVFIGLLSFVIVVGYNFITDGIHDAVIFSPVIDDFMWGTVCSLIGAVSFVIALKNKSVLGKFRYVVQGALFSVGGLTMLLDGIKTLF</sequence>
<keyword evidence="1" id="KW-0812">Transmembrane</keyword>
<organism evidence="2 3">
    <name type="scientific">Vibrio sinensis</name>
    <dbReference type="NCBI Taxonomy" id="2302434"/>
    <lineage>
        <taxon>Bacteria</taxon>
        <taxon>Pseudomonadati</taxon>
        <taxon>Pseudomonadota</taxon>
        <taxon>Gammaproteobacteria</taxon>
        <taxon>Vibrionales</taxon>
        <taxon>Vibrionaceae</taxon>
        <taxon>Vibrio</taxon>
    </lineage>
</organism>
<dbReference type="Proteomes" id="UP000273252">
    <property type="component" value="Unassembled WGS sequence"/>
</dbReference>
<dbReference type="EMBL" id="QVMU01000040">
    <property type="protein sequence ID" value="RJX65093.1"/>
    <property type="molecule type" value="Genomic_DNA"/>
</dbReference>
<gene>
    <name evidence="2" type="ORF">DZ860_22670</name>
</gene>
<protein>
    <submittedName>
        <fullName evidence="2">Uncharacterized protein</fullName>
    </submittedName>
</protein>
<evidence type="ECO:0000313" key="3">
    <source>
        <dbReference type="Proteomes" id="UP000273252"/>
    </source>
</evidence>